<dbReference type="InterPro" id="IPR023296">
    <property type="entry name" value="Glyco_hydro_beta-prop_sf"/>
</dbReference>
<dbReference type="EMBL" id="LAZR01031414">
    <property type="protein sequence ID" value="KKL53826.1"/>
    <property type="molecule type" value="Genomic_DNA"/>
</dbReference>
<dbReference type="InterPro" id="IPR015305">
    <property type="entry name" value="DUF1961"/>
</dbReference>
<proteinExistence type="predicted"/>
<dbReference type="SUPFAM" id="SSF75005">
    <property type="entry name" value="Arabinanase/levansucrase/invertase"/>
    <property type="match status" value="1"/>
</dbReference>
<sequence>LLNGSEQMYIPVMEYEDSAMNCWAPELFYDEDSEEYMIYWATTIAGKYPETVKFAKDRTRDHRMYYVTTRDFKTFSETKQLYNQGFNVIDAVVVKEGGEYIMLLKDETLLPEAQKNIKIARSKNLSEGYGKPGAQISPKGIWVEGPSLMKFGDEWILYYDQYRLHAMGGMKSSDLEHWTDISDQISFPEGTRHGTAFKVPIELYNNLLFNDIFANSDEEERFDELYKSAGETLFSDNGTGDWSEKWHLDGKIGYVENSKEGMDFHAGPEIKNDAHHAVLWTKETFAGDLLIEYDYTRLDTSDAQVNIIYIEATGSGEGEYTKDIFEWNKLREVPSMSTYFNNMNTLHISYAALDIEEDYVRARRYRPDLGTRLKGTDLGATYGTGFFKTGVKHHIIIVKKGFDLYMKVSNDEQSELYKWNYADHPEVREGRIALRHMYSRSSRYKNFVVKEISGE</sequence>
<accession>A0A0F9DJ44</accession>
<evidence type="ECO:0000313" key="1">
    <source>
        <dbReference type="EMBL" id="KKL53826.1"/>
    </source>
</evidence>
<gene>
    <name evidence="1" type="ORF">LCGC14_2271540</name>
</gene>
<dbReference type="PANTHER" id="PTHR43301">
    <property type="entry name" value="ARABINAN ENDO-1,5-ALPHA-L-ARABINOSIDASE"/>
    <property type="match status" value="1"/>
</dbReference>
<dbReference type="Gene3D" id="2.115.10.20">
    <property type="entry name" value="Glycosyl hydrolase domain, family 43"/>
    <property type="match status" value="1"/>
</dbReference>
<evidence type="ECO:0008006" key="2">
    <source>
        <dbReference type="Google" id="ProtNLM"/>
    </source>
</evidence>
<name>A0A0F9DJ44_9ZZZZ</name>
<protein>
    <recommendedName>
        <fullName evidence="2">Glycosyl hydrolase family 32 N-terminal domain-containing protein</fullName>
    </recommendedName>
</protein>
<comment type="caution">
    <text evidence="1">The sequence shown here is derived from an EMBL/GenBank/DDBJ whole genome shotgun (WGS) entry which is preliminary data.</text>
</comment>
<dbReference type="Pfam" id="PF09224">
    <property type="entry name" value="DUF1961"/>
    <property type="match status" value="1"/>
</dbReference>
<dbReference type="PANTHER" id="PTHR43301:SF3">
    <property type="entry name" value="ARABINAN ENDO-1,5-ALPHA-L-ARABINOSIDASE A-RELATED"/>
    <property type="match status" value="1"/>
</dbReference>
<dbReference type="Gene3D" id="2.60.120.200">
    <property type="match status" value="1"/>
</dbReference>
<reference evidence="1" key="1">
    <citation type="journal article" date="2015" name="Nature">
        <title>Complex archaea that bridge the gap between prokaryotes and eukaryotes.</title>
        <authorList>
            <person name="Spang A."/>
            <person name="Saw J.H."/>
            <person name="Jorgensen S.L."/>
            <person name="Zaremba-Niedzwiedzka K."/>
            <person name="Martijn J."/>
            <person name="Lind A.E."/>
            <person name="van Eijk R."/>
            <person name="Schleper C."/>
            <person name="Guy L."/>
            <person name="Ettema T.J."/>
        </authorList>
    </citation>
    <scope>NUCLEOTIDE SEQUENCE</scope>
</reference>
<dbReference type="InterPro" id="IPR050727">
    <property type="entry name" value="GH43_arabinanases"/>
</dbReference>
<feature type="non-terminal residue" evidence="1">
    <location>
        <position position="1"/>
    </location>
</feature>
<dbReference type="AlphaFoldDB" id="A0A0F9DJ44"/>
<dbReference type="CDD" id="cd08983">
    <property type="entry name" value="GH43_Bt3655-like"/>
    <property type="match status" value="1"/>
</dbReference>
<organism evidence="1">
    <name type="scientific">marine sediment metagenome</name>
    <dbReference type="NCBI Taxonomy" id="412755"/>
    <lineage>
        <taxon>unclassified sequences</taxon>
        <taxon>metagenomes</taxon>
        <taxon>ecological metagenomes</taxon>
    </lineage>
</organism>